<evidence type="ECO:0000313" key="4">
    <source>
        <dbReference type="Proteomes" id="UP000054477"/>
    </source>
</evidence>
<dbReference type="EMBL" id="KN838678">
    <property type="protein sequence ID" value="KIJ98025.1"/>
    <property type="molecule type" value="Genomic_DNA"/>
</dbReference>
<dbReference type="PROSITE" id="PS50157">
    <property type="entry name" value="ZINC_FINGER_C2H2_2"/>
    <property type="match status" value="1"/>
</dbReference>
<keyword evidence="1" id="KW-0863">Zinc-finger</keyword>
<dbReference type="OrthoDB" id="3437960at2759"/>
<evidence type="ECO:0000256" key="1">
    <source>
        <dbReference type="PROSITE-ProRule" id="PRU00042"/>
    </source>
</evidence>
<dbReference type="STRING" id="1095629.A0A0C9WYX4"/>
<keyword evidence="1" id="KW-0479">Metal-binding</keyword>
<organism evidence="3 4">
    <name type="scientific">Laccaria amethystina LaAM-08-1</name>
    <dbReference type="NCBI Taxonomy" id="1095629"/>
    <lineage>
        <taxon>Eukaryota</taxon>
        <taxon>Fungi</taxon>
        <taxon>Dikarya</taxon>
        <taxon>Basidiomycota</taxon>
        <taxon>Agaricomycotina</taxon>
        <taxon>Agaricomycetes</taxon>
        <taxon>Agaricomycetidae</taxon>
        <taxon>Agaricales</taxon>
        <taxon>Agaricineae</taxon>
        <taxon>Hydnangiaceae</taxon>
        <taxon>Laccaria</taxon>
    </lineage>
</organism>
<feature type="domain" description="C2H2-type" evidence="2">
    <location>
        <begin position="141"/>
        <end position="168"/>
    </location>
</feature>
<dbReference type="GO" id="GO:0008270">
    <property type="term" value="F:zinc ion binding"/>
    <property type="evidence" value="ECO:0007669"/>
    <property type="project" value="UniProtKB-KW"/>
</dbReference>
<dbReference type="AlphaFoldDB" id="A0A0C9WYX4"/>
<dbReference type="HOGENOM" id="CLU_1360602_0_0_1"/>
<protein>
    <recommendedName>
        <fullName evidence="2">C2H2-type domain-containing protein</fullName>
    </recommendedName>
</protein>
<sequence>MSSSHTIPSFPTPFITPYHSPPQAADFSNPFKRHSMSCYCYFASGYIHPDQSCNMSTASNINVNGVPGNLVSWGHQQMPVAENTALHNDLNFMGGYYGTGEWVLQERRAPPPQKPVRERVASVQTTDFAKRRRKQSGHGQFECQWCGADFTAKHNLKHHINSHFQVKKHHCVCGNSFGTRYSLKRHGKVCKGPSGQPDLRA</sequence>
<dbReference type="Proteomes" id="UP000054477">
    <property type="component" value="Unassembled WGS sequence"/>
</dbReference>
<evidence type="ECO:0000313" key="3">
    <source>
        <dbReference type="EMBL" id="KIJ98025.1"/>
    </source>
</evidence>
<dbReference type="SUPFAM" id="SSF57667">
    <property type="entry name" value="beta-beta-alpha zinc fingers"/>
    <property type="match status" value="1"/>
</dbReference>
<reference evidence="3 4" key="1">
    <citation type="submission" date="2014-04" db="EMBL/GenBank/DDBJ databases">
        <authorList>
            <consortium name="DOE Joint Genome Institute"/>
            <person name="Kuo A."/>
            <person name="Kohler A."/>
            <person name="Nagy L.G."/>
            <person name="Floudas D."/>
            <person name="Copeland A."/>
            <person name="Barry K.W."/>
            <person name="Cichocki N."/>
            <person name="Veneault-Fourrey C."/>
            <person name="LaButti K."/>
            <person name="Lindquist E.A."/>
            <person name="Lipzen A."/>
            <person name="Lundell T."/>
            <person name="Morin E."/>
            <person name="Murat C."/>
            <person name="Sun H."/>
            <person name="Tunlid A."/>
            <person name="Henrissat B."/>
            <person name="Grigoriev I.V."/>
            <person name="Hibbett D.S."/>
            <person name="Martin F."/>
            <person name="Nordberg H.P."/>
            <person name="Cantor M.N."/>
            <person name="Hua S.X."/>
        </authorList>
    </citation>
    <scope>NUCLEOTIDE SEQUENCE [LARGE SCALE GENOMIC DNA]</scope>
    <source>
        <strain evidence="3 4">LaAM-08-1</strain>
    </source>
</reference>
<evidence type="ECO:0000259" key="2">
    <source>
        <dbReference type="PROSITE" id="PS50157"/>
    </source>
</evidence>
<gene>
    <name evidence="3" type="ORF">K443DRAFT_681074</name>
</gene>
<dbReference type="Pfam" id="PF00096">
    <property type="entry name" value="zf-C2H2"/>
    <property type="match status" value="1"/>
</dbReference>
<dbReference type="InterPro" id="IPR036236">
    <property type="entry name" value="Znf_C2H2_sf"/>
</dbReference>
<keyword evidence="1" id="KW-0862">Zinc</keyword>
<reference evidence="4" key="2">
    <citation type="submission" date="2015-01" db="EMBL/GenBank/DDBJ databases">
        <title>Evolutionary Origins and Diversification of the Mycorrhizal Mutualists.</title>
        <authorList>
            <consortium name="DOE Joint Genome Institute"/>
            <consortium name="Mycorrhizal Genomics Consortium"/>
            <person name="Kohler A."/>
            <person name="Kuo A."/>
            <person name="Nagy L.G."/>
            <person name="Floudas D."/>
            <person name="Copeland A."/>
            <person name="Barry K.W."/>
            <person name="Cichocki N."/>
            <person name="Veneault-Fourrey C."/>
            <person name="LaButti K."/>
            <person name="Lindquist E.A."/>
            <person name="Lipzen A."/>
            <person name="Lundell T."/>
            <person name="Morin E."/>
            <person name="Murat C."/>
            <person name="Riley R."/>
            <person name="Ohm R."/>
            <person name="Sun H."/>
            <person name="Tunlid A."/>
            <person name="Henrissat B."/>
            <person name="Grigoriev I.V."/>
            <person name="Hibbett D.S."/>
            <person name="Martin F."/>
        </authorList>
    </citation>
    <scope>NUCLEOTIDE SEQUENCE [LARGE SCALE GENOMIC DNA]</scope>
    <source>
        <strain evidence="4">LaAM-08-1</strain>
    </source>
</reference>
<proteinExistence type="predicted"/>
<dbReference type="InterPro" id="IPR013087">
    <property type="entry name" value="Znf_C2H2_type"/>
</dbReference>
<accession>A0A0C9WYX4</accession>
<keyword evidence="4" id="KW-1185">Reference proteome</keyword>
<dbReference type="Gene3D" id="3.30.160.60">
    <property type="entry name" value="Classic Zinc Finger"/>
    <property type="match status" value="1"/>
</dbReference>
<dbReference type="PROSITE" id="PS00028">
    <property type="entry name" value="ZINC_FINGER_C2H2_1"/>
    <property type="match status" value="1"/>
</dbReference>
<name>A0A0C9WYX4_9AGAR</name>